<dbReference type="PROSITE" id="PS50297">
    <property type="entry name" value="ANK_REP_REGION"/>
    <property type="match status" value="3"/>
</dbReference>
<feature type="compositionally biased region" description="Basic and acidic residues" evidence="5">
    <location>
        <begin position="480"/>
        <end position="489"/>
    </location>
</feature>
<dbReference type="Proteomes" id="UP001374579">
    <property type="component" value="Unassembled WGS sequence"/>
</dbReference>
<organism evidence="7 8">
    <name type="scientific">Littorina saxatilis</name>
    <dbReference type="NCBI Taxonomy" id="31220"/>
    <lineage>
        <taxon>Eukaryota</taxon>
        <taxon>Metazoa</taxon>
        <taxon>Spiralia</taxon>
        <taxon>Lophotrochozoa</taxon>
        <taxon>Mollusca</taxon>
        <taxon>Gastropoda</taxon>
        <taxon>Caenogastropoda</taxon>
        <taxon>Littorinimorpha</taxon>
        <taxon>Littorinoidea</taxon>
        <taxon>Littorinidae</taxon>
        <taxon>Littorina</taxon>
    </lineage>
</organism>
<feature type="repeat" description="ANK" evidence="3">
    <location>
        <begin position="684"/>
        <end position="716"/>
    </location>
</feature>
<dbReference type="SMART" id="SM00308">
    <property type="entry name" value="LH2"/>
    <property type="match status" value="1"/>
</dbReference>
<feature type="region of interest" description="Disordered" evidence="5">
    <location>
        <begin position="451"/>
        <end position="553"/>
    </location>
</feature>
<dbReference type="PROSITE" id="PS50088">
    <property type="entry name" value="ANK_REPEAT"/>
    <property type="match status" value="3"/>
</dbReference>
<feature type="repeat" description="ANK" evidence="3">
    <location>
        <begin position="650"/>
        <end position="676"/>
    </location>
</feature>
<feature type="compositionally biased region" description="Basic residues" evidence="5">
    <location>
        <begin position="490"/>
        <end position="500"/>
    </location>
</feature>
<feature type="compositionally biased region" description="Basic and acidic residues" evidence="5">
    <location>
        <begin position="830"/>
        <end position="840"/>
    </location>
</feature>
<comment type="caution">
    <text evidence="7">The sequence shown here is derived from an EMBL/GenBank/DDBJ whole genome shotgun (WGS) entry which is preliminary data.</text>
</comment>
<dbReference type="PANTHER" id="PTHR24178">
    <property type="entry name" value="MOLTING PROTEIN MLT-4"/>
    <property type="match status" value="1"/>
</dbReference>
<dbReference type="InterPro" id="IPR036770">
    <property type="entry name" value="Ankyrin_rpt-contain_sf"/>
</dbReference>
<name>A0AAN9BVQ7_9CAEN</name>
<dbReference type="InterPro" id="IPR036392">
    <property type="entry name" value="PLAT/LH2_dom_sf"/>
</dbReference>
<dbReference type="PRINTS" id="PR01415">
    <property type="entry name" value="ANKYRIN"/>
</dbReference>
<dbReference type="InterPro" id="IPR001024">
    <property type="entry name" value="PLAT/LH2_dom"/>
</dbReference>
<accession>A0AAN9BVQ7</accession>
<evidence type="ECO:0000313" key="7">
    <source>
        <dbReference type="EMBL" id="KAK7112289.1"/>
    </source>
</evidence>
<evidence type="ECO:0000256" key="3">
    <source>
        <dbReference type="PROSITE-ProRule" id="PRU00023"/>
    </source>
</evidence>
<dbReference type="AlphaFoldDB" id="A0AAN9BVQ7"/>
<dbReference type="SUPFAM" id="SSF49723">
    <property type="entry name" value="Lipase/lipooxygenase domain (PLAT/LH2 domain)"/>
    <property type="match status" value="1"/>
</dbReference>
<feature type="compositionally biased region" description="Low complexity" evidence="5">
    <location>
        <begin position="501"/>
        <end position="515"/>
    </location>
</feature>
<proteinExistence type="predicted"/>
<evidence type="ECO:0000313" key="8">
    <source>
        <dbReference type="Proteomes" id="UP001374579"/>
    </source>
</evidence>
<dbReference type="SMART" id="SM00248">
    <property type="entry name" value="ANK"/>
    <property type="match status" value="5"/>
</dbReference>
<dbReference type="Gene3D" id="1.25.40.20">
    <property type="entry name" value="Ankyrin repeat-containing domain"/>
    <property type="match status" value="1"/>
</dbReference>
<dbReference type="SUPFAM" id="SSF48403">
    <property type="entry name" value="Ankyrin repeat"/>
    <property type="match status" value="1"/>
</dbReference>
<dbReference type="Pfam" id="PF01477">
    <property type="entry name" value="PLAT"/>
    <property type="match status" value="1"/>
</dbReference>
<dbReference type="PROSITE" id="PS50095">
    <property type="entry name" value="PLAT"/>
    <property type="match status" value="1"/>
</dbReference>
<dbReference type="Pfam" id="PF12796">
    <property type="entry name" value="Ank_2"/>
    <property type="match status" value="1"/>
</dbReference>
<reference evidence="7 8" key="1">
    <citation type="submission" date="2024-02" db="EMBL/GenBank/DDBJ databases">
        <title>Chromosome-scale genome assembly of the rough periwinkle Littorina saxatilis.</title>
        <authorList>
            <person name="De Jode A."/>
            <person name="Faria R."/>
            <person name="Formenti G."/>
            <person name="Sims Y."/>
            <person name="Smith T.P."/>
            <person name="Tracey A."/>
            <person name="Wood J.M.D."/>
            <person name="Zagrodzka Z.B."/>
            <person name="Johannesson K."/>
            <person name="Butlin R.K."/>
            <person name="Leder E.H."/>
        </authorList>
    </citation>
    <scope>NUCLEOTIDE SEQUENCE [LARGE SCALE GENOMIC DNA]</scope>
    <source>
        <strain evidence="7">Snail1</strain>
        <tissue evidence="7">Muscle</tissue>
    </source>
</reference>
<feature type="repeat" description="ANK" evidence="3">
    <location>
        <begin position="717"/>
        <end position="749"/>
    </location>
</feature>
<evidence type="ECO:0000256" key="5">
    <source>
        <dbReference type="SAM" id="MobiDB-lite"/>
    </source>
</evidence>
<feature type="compositionally biased region" description="Basic and acidic residues" evidence="5">
    <location>
        <begin position="531"/>
        <end position="544"/>
    </location>
</feature>
<keyword evidence="1" id="KW-0677">Repeat</keyword>
<dbReference type="Gene3D" id="2.40.180.10">
    <property type="entry name" value="Catalase core domain"/>
    <property type="match status" value="1"/>
</dbReference>
<feature type="region of interest" description="Disordered" evidence="5">
    <location>
        <begin position="218"/>
        <end position="287"/>
    </location>
</feature>
<keyword evidence="2 3" id="KW-0040">ANK repeat</keyword>
<feature type="compositionally biased region" description="Pro residues" evidence="5">
    <location>
        <begin position="244"/>
        <end position="258"/>
    </location>
</feature>
<feature type="region of interest" description="Disordered" evidence="5">
    <location>
        <begin position="825"/>
        <end position="868"/>
    </location>
</feature>
<comment type="caution">
    <text evidence="4">Lacks conserved residue(s) required for the propagation of feature annotation.</text>
</comment>
<evidence type="ECO:0000256" key="4">
    <source>
        <dbReference type="PROSITE-ProRule" id="PRU00152"/>
    </source>
</evidence>
<sequence>MTSSNIVVKSVAKKLKYYFEVKRLEDGFDLSNVNVPTLDHPPLKARSALQYDGLHDRPLKHYFSQPEVRVQLTQLGLVDAQLRHPRERVIKKSLVRGMKKHHFLKSNIPECYYVYTPAGRQIHPSLVGFGGAPKSQKNKALKGGWPVLRSAPPVNIPRGEAERLVNSATKLLAATPRTRSGRRRPLTAKYTYDINGHRVPSAKVKAYDDSYLDQIPRQSFLRHRRSSSPDSTTATEESSKPIVRPSPRPPRPPTPPSPTIEHAQSAKRREHTVINLPSQQIRDEVRVTRPSPRKYETGVQTERHLLDDYDHNEEEVKDGPWGEYQVHIKTGDRIGASSSADVNITIYGEKGCTPPIKLTNSKHNKMKFQRGKEDLFVVAARHVGKMKKIKIGHDRSQLNYAWYLENVMIYDMNAKKIYDFPCERWLSGQDDDHRTYRTLPVDRTRSFVDALEKADTGQQSPRNKKKAKSDSETSDTESDSSSHRKDRASMRPKHSQRSRRSSSSSSTSTSSSSGSDSEEEGVIQMSAPSTPRDRKKDSPRKDESLDQNAPGTVIQFKKKDSQTVEEEVVLNQRGADRKPQAVEQEYLAGYKAGLEAVEATERRHKVEERMRERQLLSGPSIHDACRSGDLERVKVLLDKFPEMKDFKDESGWTPLHLAAGNGHVNIIKWLTSAGRDDLDVETPTGYTPTHVAAMNGHINAVMVLNAMGADLGCKTVDKQTPLHLAARAGHLECVKWLVANGAEMSAEDSFGRTALYLADEYGQTTVVDFLRVCERDLANPNSTFAQMHRAQQKGGSVALPTIKEDDKASNDSDYVQVGNNKTYVGRRSKAKEESLQEKRTVYKQQHQHMEEQGASFLDSIRQDLEHES</sequence>
<gene>
    <name evidence="7" type="ORF">V1264_011762</name>
</gene>
<dbReference type="CDD" id="cd01756">
    <property type="entry name" value="PLAT_repeat"/>
    <property type="match status" value="1"/>
</dbReference>
<feature type="domain" description="PLAT" evidence="6">
    <location>
        <begin position="322"/>
        <end position="440"/>
    </location>
</feature>
<evidence type="ECO:0000256" key="1">
    <source>
        <dbReference type="ARBA" id="ARBA00022737"/>
    </source>
</evidence>
<protein>
    <recommendedName>
        <fullName evidence="6">PLAT domain-containing protein</fullName>
    </recommendedName>
</protein>
<evidence type="ECO:0000259" key="6">
    <source>
        <dbReference type="PROSITE" id="PS50095"/>
    </source>
</evidence>
<dbReference type="InterPro" id="IPR002110">
    <property type="entry name" value="Ankyrin_rpt"/>
</dbReference>
<keyword evidence="8" id="KW-1185">Reference proteome</keyword>
<dbReference type="Pfam" id="PF00023">
    <property type="entry name" value="Ank"/>
    <property type="match status" value="1"/>
</dbReference>
<evidence type="ECO:0000256" key="2">
    <source>
        <dbReference type="ARBA" id="ARBA00023043"/>
    </source>
</evidence>
<dbReference type="EMBL" id="JBAMIC010000002">
    <property type="protein sequence ID" value="KAK7112289.1"/>
    <property type="molecule type" value="Genomic_DNA"/>
</dbReference>